<reference evidence="1 2" key="1">
    <citation type="submission" date="2019-09" db="EMBL/GenBank/DDBJ databases">
        <authorList>
            <person name="Dittami M. S."/>
        </authorList>
    </citation>
    <scope>NUCLEOTIDE SEQUENCE [LARGE SCALE GENOMIC DNA]</scope>
    <source>
        <strain evidence="1">SPHINGO391</strain>
    </source>
</reference>
<dbReference type="RefSeq" id="WP_151989696.1">
    <property type="nucleotide sequence ID" value="NZ_LR701514.1"/>
</dbReference>
<proteinExistence type="predicted"/>
<accession>A0A5E7XTT2</accession>
<gene>
    <name evidence="1" type="ORF">SPHINGO391_210007</name>
</gene>
<dbReference type="AlphaFoldDB" id="A0A5E7XTT2"/>
<evidence type="ECO:0000313" key="1">
    <source>
        <dbReference type="EMBL" id="VVS97882.1"/>
    </source>
</evidence>
<evidence type="ECO:0000313" key="2">
    <source>
        <dbReference type="Proteomes" id="UP000326857"/>
    </source>
</evidence>
<sequence length="184" mass="19896">MNDTLENCAAVLAEAGFSTRHAEIPAEGIARPLEALAFEDSTIIGFVVVYESPAELFASWKSDRDRIAMRHRDALQAARQKAWNAYLVLISRGAADLGELLALGQIEEDLEAMRKITKAGVTGATAARLALLPLLPFRSAPSLEPIDMSREIASRSTEVDADLVEAFLSGAEDGVVMQIIEDRA</sequence>
<protein>
    <submittedName>
        <fullName evidence="1">Uncharacterized protein</fullName>
    </submittedName>
</protein>
<dbReference type="EMBL" id="CABVLI010000014">
    <property type="protein sequence ID" value="VVS97882.1"/>
    <property type="molecule type" value="Genomic_DNA"/>
</dbReference>
<organism evidence="1 2">
    <name type="scientific">Sphingomonas aurantiaca</name>
    <dbReference type="NCBI Taxonomy" id="185949"/>
    <lineage>
        <taxon>Bacteria</taxon>
        <taxon>Pseudomonadati</taxon>
        <taxon>Pseudomonadota</taxon>
        <taxon>Alphaproteobacteria</taxon>
        <taxon>Sphingomonadales</taxon>
        <taxon>Sphingomonadaceae</taxon>
        <taxon>Sphingomonas</taxon>
    </lineage>
</organism>
<dbReference type="Proteomes" id="UP000326857">
    <property type="component" value="Unassembled WGS sequence"/>
</dbReference>
<name>A0A5E7XTT2_9SPHN</name>